<feature type="region of interest" description="Disordered" evidence="9">
    <location>
        <begin position="644"/>
        <end position="672"/>
    </location>
</feature>
<dbReference type="InterPro" id="IPR019821">
    <property type="entry name" value="Kinesin_motor_CS"/>
</dbReference>
<dbReference type="InterPro" id="IPR021881">
    <property type="entry name" value="NACK_C"/>
</dbReference>
<reference evidence="11" key="1">
    <citation type="journal article" date="2016" name="Nat. Genet.">
        <title>A high-quality carrot genome assembly provides new insights into carotenoid accumulation and asterid genome evolution.</title>
        <authorList>
            <person name="Iorizzo M."/>
            <person name="Ellison S."/>
            <person name="Senalik D."/>
            <person name="Zeng P."/>
            <person name="Satapoomin P."/>
            <person name="Huang J."/>
            <person name="Bowman M."/>
            <person name="Iovene M."/>
            <person name="Sanseverino W."/>
            <person name="Cavagnaro P."/>
            <person name="Yildiz M."/>
            <person name="Macko-Podgorni A."/>
            <person name="Moranska E."/>
            <person name="Grzebelus E."/>
            <person name="Grzebelus D."/>
            <person name="Ashrafi H."/>
            <person name="Zheng Z."/>
            <person name="Cheng S."/>
            <person name="Spooner D."/>
            <person name="Van Deynze A."/>
            <person name="Simon P."/>
        </authorList>
    </citation>
    <scope>NUCLEOTIDE SEQUENCE [LARGE SCALE GENOMIC DNA]</scope>
    <source>
        <tissue evidence="11">Leaf</tissue>
    </source>
</reference>
<dbReference type="GO" id="GO:0008017">
    <property type="term" value="F:microtubule binding"/>
    <property type="evidence" value="ECO:0007669"/>
    <property type="project" value="InterPro"/>
</dbReference>
<evidence type="ECO:0000313" key="11">
    <source>
        <dbReference type="EMBL" id="KZM88918.1"/>
    </source>
</evidence>
<dbReference type="Proteomes" id="UP000077755">
    <property type="component" value="Chromosome 7"/>
</dbReference>
<dbReference type="Gramene" id="KZM88918">
    <property type="protein sequence ID" value="KZM88918"/>
    <property type="gene ID" value="DCAR_025993"/>
</dbReference>
<keyword evidence="3 6" id="KW-0547">Nucleotide-binding</keyword>
<comment type="similarity">
    <text evidence="1">Belongs to the TRAFAC class myosin-kinesin ATPase superfamily. Kinesin family. KIN-7 subfamily.</text>
</comment>
<dbReference type="EMBL" id="CP093349">
    <property type="protein sequence ID" value="WOH10387.1"/>
    <property type="molecule type" value="Genomic_DNA"/>
</dbReference>
<evidence type="ECO:0000256" key="5">
    <source>
        <dbReference type="ARBA" id="ARBA00023175"/>
    </source>
</evidence>
<dbReference type="KEGG" id="dcr:108195338"/>
<dbReference type="OrthoDB" id="3176171at2759"/>
<dbReference type="GO" id="GO:0007018">
    <property type="term" value="P:microtubule-based movement"/>
    <property type="evidence" value="ECO:0007669"/>
    <property type="project" value="InterPro"/>
</dbReference>
<feature type="domain" description="Kinesin motor" evidence="10">
    <location>
        <begin position="20"/>
        <end position="346"/>
    </location>
</feature>
<dbReference type="InterPro" id="IPR027417">
    <property type="entry name" value="P-loop_NTPase"/>
</dbReference>
<dbReference type="Gramene" id="KZM80044">
    <property type="protein sequence ID" value="KZM80044"/>
    <property type="gene ID" value="DCAR_000465"/>
</dbReference>
<evidence type="ECO:0000313" key="12">
    <source>
        <dbReference type="EMBL" id="WOH10387.1"/>
    </source>
</evidence>
<keyword evidence="8" id="KW-0175">Coiled coil</keyword>
<evidence type="ECO:0000259" key="10">
    <source>
        <dbReference type="PROSITE" id="PS50067"/>
    </source>
</evidence>
<dbReference type="PROSITE" id="PS00411">
    <property type="entry name" value="KINESIN_MOTOR_1"/>
    <property type="match status" value="1"/>
</dbReference>
<dbReference type="Pfam" id="PF00225">
    <property type="entry name" value="Kinesin"/>
    <property type="match status" value="1"/>
</dbReference>
<gene>
    <name evidence="11" type="ORF">DCAR_025993</name>
    <name evidence="12" type="ORF">DCAR_0729855</name>
</gene>
<dbReference type="PANTHER" id="PTHR47968:SF55">
    <property type="entry name" value="KINESIN-LIKE PROTEIN KIN-7H"/>
    <property type="match status" value="1"/>
</dbReference>
<keyword evidence="5 6" id="KW-0505">Motor protein</keyword>
<dbReference type="InterPro" id="IPR036961">
    <property type="entry name" value="Kinesin_motor_dom_sf"/>
</dbReference>
<evidence type="ECO:0000256" key="3">
    <source>
        <dbReference type="ARBA" id="ARBA00022741"/>
    </source>
</evidence>
<evidence type="ECO:0000313" key="13">
    <source>
        <dbReference type="Proteomes" id="UP000077755"/>
    </source>
</evidence>
<dbReference type="GO" id="GO:0005524">
    <property type="term" value="F:ATP binding"/>
    <property type="evidence" value="ECO:0007669"/>
    <property type="project" value="UniProtKB-UniRule"/>
</dbReference>
<sequence length="863" mass="97568">MAVRIGALEDVAMERGHDENFFVSVRLRPLNQKEIATDDVSDWECVNDNTIIYKNNDFFVPDRSLRPTAYKFDRVFSPDCSTRQVYMEGAREIALSAVNGINSSILAYGQRSSGKTYTMRGIAEYIISDIYDYIEKHMDREYRLKFSAMEIDNESVRDVLSTDSSPLRLLDDPERGTTVENLTEATLRDWNHAKELLSVCEAQKQKEETSLNGTSSRSHQIIRLTIESSGRDLSGNENPSTIFASLDLVDLAGSERALTHSFSAGTRSKEGSHVNRSLVTLGAVIRKLSKGRNGHVPYKNSKLTHILKTSLGGNARTAIICTMSPARSQAEQSRNTLLFASHAKEVSTKAQVNVIISDKALAKYMQRELARLERELSSPRSSFAESKLSALLRQKDLKIEKLEKEVKNLRLQRDAAKSEVHNLLQQISDERRPSSREGFSRYPHLRIHQSTDDEHLSQDHDRAFVTTRVIDDSSSVSDSQAESPSIRVFRSKDVSNKLLISTSQFSENESTYGMDEIDNKSNDTFEEVLKDDTNSYSEASCFSEDNTESSPFMTFKEVETELQKGALPVSQEYLERVSSLVKANNDHKPPKGVMQDLAGRPFGEASAQNYDANLNPPAGTTEIEQKAYEKTNADISRDAEMKITAEPQHDGNTRESAETKTEAGSNGSSKGVKDVILDSADDDWRLKFKRLQREIVKLWDVCNVSLLHRTHFFLLFRGEPSDCIYMEVELQRLSLLKEKVCRYIQTGKHGQVLTLASSAKALARERQMLCSQLHKQLSEVERESLFMQWGIPLDGKHRRLQLVNRLWTETEDMDHAARSADVVFKVVGPATRDKSFREIFGLNFNNWGSRKKRSLRESLSLIL</sequence>
<dbReference type="GO" id="GO:0005874">
    <property type="term" value="C:microtubule"/>
    <property type="evidence" value="ECO:0007669"/>
    <property type="project" value="UniProtKB-KW"/>
</dbReference>
<organism evidence="11">
    <name type="scientific">Daucus carota subsp. sativus</name>
    <name type="common">Carrot</name>
    <dbReference type="NCBI Taxonomy" id="79200"/>
    <lineage>
        <taxon>Eukaryota</taxon>
        <taxon>Viridiplantae</taxon>
        <taxon>Streptophyta</taxon>
        <taxon>Embryophyta</taxon>
        <taxon>Tracheophyta</taxon>
        <taxon>Spermatophyta</taxon>
        <taxon>Magnoliopsida</taxon>
        <taxon>eudicotyledons</taxon>
        <taxon>Gunneridae</taxon>
        <taxon>Pentapetalae</taxon>
        <taxon>asterids</taxon>
        <taxon>campanulids</taxon>
        <taxon>Apiales</taxon>
        <taxon>Apiaceae</taxon>
        <taxon>Apioideae</taxon>
        <taxon>Scandiceae</taxon>
        <taxon>Daucinae</taxon>
        <taxon>Daucus</taxon>
        <taxon>Daucus sect. Daucus</taxon>
    </lineage>
</organism>
<dbReference type="InterPro" id="IPR001752">
    <property type="entry name" value="Kinesin_motor_dom"/>
</dbReference>
<dbReference type="GO" id="GO:0003777">
    <property type="term" value="F:microtubule motor activity"/>
    <property type="evidence" value="ECO:0007669"/>
    <property type="project" value="InterPro"/>
</dbReference>
<evidence type="ECO:0000256" key="8">
    <source>
        <dbReference type="SAM" id="Coils"/>
    </source>
</evidence>
<dbReference type="Gene3D" id="3.40.850.10">
    <property type="entry name" value="Kinesin motor domain"/>
    <property type="match status" value="1"/>
</dbReference>
<feature type="coiled-coil region" evidence="8">
    <location>
        <begin position="385"/>
        <end position="426"/>
    </location>
</feature>
<dbReference type="SUPFAM" id="SSF52540">
    <property type="entry name" value="P-loop containing nucleoside triphosphate hydrolases"/>
    <property type="match status" value="1"/>
</dbReference>
<evidence type="ECO:0000256" key="1">
    <source>
        <dbReference type="ARBA" id="ARBA00007310"/>
    </source>
</evidence>
<keyword evidence="13" id="KW-1185">Reference proteome</keyword>
<keyword evidence="4 6" id="KW-0067">ATP-binding</keyword>
<feature type="compositionally biased region" description="Basic and acidic residues" evidence="9">
    <location>
        <begin position="644"/>
        <end position="661"/>
    </location>
</feature>
<evidence type="ECO:0000256" key="4">
    <source>
        <dbReference type="ARBA" id="ARBA00022840"/>
    </source>
</evidence>
<dbReference type="PRINTS" id="PR00380">
    <property type="entry name" value="KINESINHEAVY"/>
</dbReference>
<dbReference type="PROSITE" id="PS50067">
    <property type="entry name" value="KINESIN_MOTOR_2"/>
    <property type="match status" value="1"/>
</dbReference>
<dbReference type="InterPro" id="IPR027640">
    <property type="entry name" value="Kinesin-like_fam"/>
</dbReference>
<feature type="binding site" evidence="6">
    <location>
        <begin position="109"/>
        <end position="116"/>
    </location>
    <ligand>
        <name>ATP</name>
        <dbReference type="ChEBI" id="CHEBI:30616"/>
    </ligand>
</feature>
<dbReference type="AlphaFoldDB" id="A0A164UID7"/>
<evidence type="ECO:0000256" key="9">
    <source>
        <dbReference type="SAM" id="MobiDB-lite"/>
    </source>
</evidence>
<keyword evidence="2 7" id="KW-0493">Microtubule</keyword>
<reference evidence="12" key="2">
    <citation type="submission" date="2022-03" db="EMBL/GenBank/DDBJ databases">
        <title>Draft title - Genomic analysis of global carrot germplasm unveils the trajectory of domestication and the origin of high carotenoid orange carrot.</title>
        <authorList>
            <person name="Iorizzo M."/>
            <person name="Ellison S."/>
            <person name="Senalik D."/>
            <person name="Macko-Podgorni A."/>
            <person name="Grzebelus D."/>
            <person name="Bostan H."/>
            <person name="Rolling W."/>
            <person name="Curaba J."/>
            <person name="Simon P."/>
        </authorList>
    </citation>
    <scope>NUCLEOTIDE SEQUENCE</scope>
    <source>
        <tissue evidence="12">Leaf</tissue>
    </source>
</reference>
<evidence type="ECO:0000256" key="7">
    <source>
        <dbReference type="RuleBase" id="RU000394"/>
    </source>
</evidence>
<proteinExistence type="inferred from homology"/>
<dbReference type="Pfam" id="PF11995">
    <property type="entry name" value="DUF3490"/>
    <property type="match status" value="1"/>
</dbReference>
<evidence type="ECO:0000256" key="2">
    <source>
        <dbReference type="ARBA" id="ARBA00022701"/>
    </source>
</evidence>
<accession>A0A164UID7</accession>
<dbReference type="STRING" id="79200.A0A164UID7"/>
<protein>
    <recommendedName>
        <fullName evidence="7">Kinesin-like protein</fullName>
    </recommendedName>
</protein>
<name>A0A164UID7_DAUCS</name>
<dbReference type="EMBL" id="LNRQ01000007">
    <property type="protein sequence ID" value="KZM88918.1"/>
    <property type="molecule type" value="Genomic_DNA"/>
</dbReference>
<dbReference type="SMART" id="SM00129">
    <property type="entry name" value="KISc"/>
    <property type="match status" value="1"/>
</dbReference>
<evidence type="ECO:0000256" key="6">
    <source>
        <dbReference type="PROSITE-ProRule" id="PRU00283"/>
    </source>
</evidence>
<dbReference type="PANTHER" id="PTHR47968">
    <property type="entry name" value="CENTROMERE PROTEIN E"/>
    <property type="match status" value="1"/>
</dbReference>